<evidence type="ECO:0000313" key="6">
    <source>
        <dbReference type="Proteomes" id="UP000610303"/>
    </source>
</evidence>
<dbReference type="InterPro" id="IPR011663">
    <property type="entry name" value="UTRA"/>
</dbReference>
<dbReference type="PRINTS" id="PR00035">
    <property type="entry name" value="HTHGNTR"/>
</dbReference>
<dbReference type="GO" id="GO:0003677">
    <property type="term" value="F:DNA binding"/>
    <property type="evidence" value="ECO:0007669"/>
    <property type="project" value="UniProtKB-KW"/>
</dbReference>
<proteinExistence type="predicted"/>
<dbReference type="GO" id="GO:0003700">
    <property type="term" value="F:DNA-binding transcription factor activity"/>
    <property type="evidence" value="ECO:0007669"/>
    <property type="project" value="InterPro"/>
</dbReference>
<dbReference type="InterPro" id="IPR036390">
    <property type="entry name" value="WH_DNA-bd_sf"/>
</dbReference>
<dbReference type="PROSITE" id="PS50949">
    <property type="entry name" value="HTH_GNTR"/>
    <property type="match status" value="1"/>
</dbReference>
<dbReference type="SMART" id="SM00866">
    <property type="entry name" value="UTRA"/>
    <property type="match status" value="1"/>
</dbReference>
<name>A0A918CGK8_AGRME</name>
<evidence type="ECO:0000259" key="4">
    <source>
        <dbReference type="PROSITE" id="PS50949"/>
    </source>
</evidence>
<evidence type="ECO:0000313" key="5">
    <source>
        <dbReference type="EMBL" id="GGR20485.1"/>
    </source>
</evidence>
<dbReference type="SMART" id="SM00345">
    <property type="entry name" value="HTH_GNTR"/>
    <property type="match status" value="1"/>
</dbReference>
<evidence type="ECO:0000256" key="2">
    <source>
        <dbReference type="ARBA" id="ARBA00023125"/>
    </source>
</evidence>
<keyword evidence="2" id="KW-0238">DNA-binding</keyword>
<dbReference type="InterPro" id="IPR050679">
    <property type="entry name" value="Bact_HTH_transcr_reg"/>
</dbReference>
<evidence type="ECO:0000256" key="3">
    <source>
        <dbReference type="ARBA" id="ARBA00023163"/>
    </source>
</evidence>
<dbReference type="InterPro" id="IPR000524">
    <property type="entry name" value="Tscrpt_reg_HTH_GntR"/>
</dbReference>
<dbReference type="SUPFAM" id="SSF46785">
    <property type="entry name" value="Winged helix' DNA-binding domain"/>
    <property type="match status" value="1"/>
</dbReference>
<feature type="domain" description="HTH gntR-type" evidence="4">
    <location>
        <begin position="32"/>
        <end position="100"/>
    </location>
</feature>
<accession>A0A918CGK8</accession>
<dbReference type="InterPro" id="IPR028978">
    <property type="entry name" value="Chorismate_lyase_/UTRA_dom_sf"/>
</dbReference>
<keyword evidence="1" id="KW-0805">Transcription regulation</keyword>
<dbReference type="PANTHER" id="PTHR44846">
    <property type="entry name" value="MANNOSYL-D-GLYCERATE TRANSPORT/METABOLISM SYSTEM REPRESSOR MNGR-RELATED"/>
    <property type="match status" value="1"/>
</dbReference>
<dbReference type="Proteomes" id="UP000610303">
    <property type="component" value="Unassembled WGS sequence"/>
</dbReference>
<organism evidence="5 6">
    <name type="scientific">Agromyces mediolanus</name>
    <name type="common">Corynebacterium mediolanum</name>
    <dbReference type="NCBI Taxonomy" id="41986"/>
    <lineage>
        <taxon>Bacteria</taxon>
        <taxon>Bacillati</taxon>
        <taxon>Actinomycetota</taxon>
        <taxon>Actinomycetes</taxon>
        <taxon>Micrococcales</taxon>
        <taxon>Microbacteriaceae</taxon>
        <taxon>Agromyces</taxon>
    </lineage>
</organism>
<dbReference type="Pfam" id="PF07702">
    <property type="entry name" value="UTRA"/>
    <property type="match status" value="1"/>
</dbReference>
<keyword evidence="6" id="KW-1185">Reference proteome</keyword>
<sequence>MYGTDWYRSRAEGDRVAEQGTTASPIRADYPEPLWVQAVQLITDEIAQGRLAEGSRLPPERELCQQLGISRVTLRKALLQLVDDGVLASSHGRGWYVASAKVAKEWPNNLESFTETARKMGLEASSRVLRAEVAPADLDEAESLSIAPGTPVFHLDRIRLLEGVPTALDTTIVPAALIGEAEAVDFAHGSLYEELERAGASPERADSTIEARESDAETAEALGIAPGKPLLVMRQLVHGADGRAVALSTLRYVGERYRLRTVFARGAR</sequence>
<dbReference type="Gene3D" id="1.10.10.10">
    <property type="entry name" value="Winged helix-like DNA-binding domain superfamily/Winged helix DNA-binding domain"/>
    <property type="match status" value="1"/>
</dbReference>
<keyword evidence="3" id="KW-0804">Transcription</keyword>
<protein>
    <submittedName>
        <fullName evidence="5">GntR family transcriptional regulator</fullName>
    </submittedName>
</protein>
<comment type="caution">
    <text evidence="5">The sequence shown here is derived from an EMBL/GenBank/DDBJ whole genome shotgun (WGS) entry which is preliminary data.</text>
</comment>
<dbReference type="EMBL" id="BMRJ01000001">
    <property type="protein sequence ID" value="GGR20485.1"/>
    <property type="molecule type" value="Genomic_DNA"/>
</dbReference>
<evidence type="ECO:0000256" key="1">
    <source>
        <dbReference type="ARBA" id="ARBA00023015"/>
    </source>
</evidence>
<dbReference type="AlphaFoldDB" id="A0A918CGK8"/>
<reference evidence="5" key="1">
    <citation type="journal article" date="2014" name="Int. J. Syst. Evol. Microbiol.">
        <title>Complete genome sequence of Corynebacterium casei LMG S-19264T (=DSM 44701T), isolated from a smear-ripened cheese.</title>
        <authorList>
            <consortium name="US DOE Joint Genome Institute (JGI-PGF)"/>
            <person name="Walter F."/>
            <person name="Albersmeier A."/>
            <person name="Kalinowski J."/>
            <person name="Ruckert C."/>
        </authorList>
    </citation>
    <scope>NUCLEOTIDE SEQUENCE</scope>
    <source>
        <strain evidence="5">JCM 3346</strain>
    </source>
</reference>
<reference evidence="5" key="2">
    <citation type="submission" date="2020-09" db="EMBL/GenBank/DDBJ databases">
        <authorList>
            <person name="Sun Q."/>
            <person name="Ohkuma M."/>
        </authorList>
    </citation>
    <scope>NUCLEOTIDE SEQUENCE</scope>
    <source>
        <strain evidence="5">JCM 3346</strain>
    </source>
</reference>
<dbReference type="InterPro" id="IPR036388">
    <property type="entry name" value="WH-like_DNA-bd_sf"/>
</dbReference>
<dbReference type="SUPFAM" id="SSF64288">
    <property type="entry name" value="Chorismate lyase-like"/>
    <property type="match status" value="1"/>
</dbReference>
<gene>
    <name evidence="5" type="ORF">GCM10010196_12250</name>
</gene>
<dbReference type="Gene3D" id="3.40.1410.10">
    <property type="entry name" value="Chorismate lyase-like"/>
    <property type="match status" value="1"/>
</dbReference>
<dbReference type="CDD" id="cd07377">
    <property type="entry name" value="WHTH_GntR"/>
    <property type="match status" value="1"/>
</dbReference>
<dbReference type="Pfam" id="PF00392">
    <property type="entry name" value="GntR"/>
    <property type="match status" value="1"/>
</dbReference>